<name>A0A812J6Z3_9DINO</name>
<comment type="caution">
    <text evidence="1">The sequence shown here is derived from an EMBL/GenBank/DDBJ whole genome shotgun (WGS) entry which is preliminary data.</text>
</comment>
<dbReference type="EMBL" id="CAJNJA010005631">
    <property type="protein sequence ID" value="CAE7194692.1"/>
    <property type="molecule type" value="Genomic_DNA"/>
</dbReference>
<organism evidence="1 2">
    <name type="scientific">Symbiodinium necroappetens</name>
    <dbReference type="NCBI Taxonomy" id="1628268"/>
    <lineage>
        <taxon>Eukaryota</taxon>
        <taxon>Sar</taxon>
        <taxon>Alveolata</taxon>
        <taxon>Dinophyceae</taxon>
        <taxon>Suessiales</taxon>
        <taxon>Symbiodiniaceae</taxon>
        <taxon>Symbiodinium</taxon>
    </lineage>
</organism>
<protein>
    <submittedName>
        <fullName evidence="1">Omh4 protein</fullName>
    </submittedName>
</protein>
<evidence type="ECO:0000313" key="2">
    <source>
        <dbReference type="Proteomes" id="UP000601435"/>
    </source>
</evidence>
<evidence type="ECO:0000313" key="1">
    <source>
        <dbReference type="EMBL" id="CAE7194692.1"/>
    </source>
</evidence>
<keyword evidence="2" id="KW-1185">Reference proteome</keyword>
<dbReference type="Proteomes" id="UP000601435">
    <property type="component" value="Unassembled WGS sequence"/>
</dbReference>
<sequence>MARFVFDLEIWGKHSVPEEMRLASASESAFKDQPGSDRAMLRRYAASVMTETPALRYLLERGAKNNGNLQRGHCGEGLCECLPPFRGPLCELEDPPRVQQKLRAVIHYITAETDLHSDSDGQEARCVSAEVKRGLLRKLCELLPALAQERDLQDLERSLTSLWIHFNKGPNLRVELAQDILPPAIDRACLILVPTRSVRTSHM</sequence>
<dbReference type="OrthoDB" id="408076at2759"/>
<accession>A0A812J6Z3</accession>
<proteinExistence type="predicted"/>
<dbReference type="AlphaFoldDB" id="A0A812J6Z3"/>
<gene>
    <name evidence="1" type="primary">omh4</name>
    <name evidence="1" type="ORF">SNEC2469_LOCUS1303</name>
</gene>
<reference evidence="1" key="1">
    <citation type="submission" date="2021-02" db="EMBL/GenBank/DDBJ databases">
        <authorList>
            <person name="Dougan E. K."/>
            <person name="Rhodes N."/>
            <person name="Thang M."/>
            <person name="Chan C."/>
        </authorList>
    </citation>
    <scope>NUCLEOTIDE SEQUENCE</scope>
</reference>